<accession>A0A8S0WPS9</accession>
<dbReference type="Proteomes" id="UP000467700">
    <property type="component" value="Unassembled WGS sequence"/>
</dbReference>
<protein>
    <submittedName>
        <fullName evidence="2">Uncharacterized protein</fullName>
    </submittedName>
</protein>
<reference evidence="2 3" key="1">
    <citation type="submission" date="2020-01" db="EMBL/GenBank/DDBJ databases">
        <authorList>
            <person name="Gupta K D."/>
        </authorList>
    </citation>
    <scope>NUCLEOTIDE SEQUENCE [LARGE SCALE GENOMIC DNA]</scope>
</reference>
<organism evidence="2 3">
    <name type="scientific">Cyclocybe aegerita</name>
    <name type="common">Black poplar mushroom</name>
    <name type="synonym">Agrocybe aegerita</name>
    <dbReference type="NCBI Taxonomy" id="1973307"/>
    <lineage>
        <taxon>Eukaryota</taxon>
        <taxon>Fungi</taxon>
        <taxon>Dikarya</taxon>
        <taxon>Basidiomycota</taxon>
        <taxon>Agaricomycotina</taxon>
        <taxon>Agaricomycetes</taxon>
        <taxon>Agaricomycetidae</taxon>
        <taxon>Agaricales</taxon>
        <taxon>Agaricineae</taxon>
        <taxon>Bolbitiaceae</taxon>
        <taxon>Cyclocybe</taxon>
    </lineage>
</organism>
<gene>
    <name evidence="2" type="ORF">AAE3_LOCUS4654</name>
</gene>
<evidence type="ECO:0000313" key="3">
    <source>
        <dbReference type="Proteomes" id="UP000467700"/>
    </source>
</evidence>
<feature type="region of interest" description="Disordered" evidence="1">
    <location>
        <begin position="154"/>
        <end position="173"/>
    </location>
</feature>
<sequence>MSSSRHPPGPRSLAPPPASHCNPPPNAHLRPSRPSLPPAYALPEPVSRPLHEPPSGTPHATFPTAPLHCNRNRPQVQAALSCVLTIANPDPTPNPTSTPLVGYVATKTKQDEPRTKGWLTRNRNHNPTLSFEFEFEGVGRAPGEARVHNLVSDDNAPLENADRPHGACAPRCR</sequence>
<proteinExistence type="predicted"/>
<evidence type="ECO:0000256" key="1">
    <source>
        <dbReference type="SAM" id="MobiDB-lite"/>
    </source>
</evidence>
<evidence type="ECO:0000313" key="2">
    <source>
        <dbReference type="EMBL" id="CAA7262422.1"/>
    </source>
</evidence>
<dbReference type="EMBL" id="CACVBS010000036">
    <property type="protein sequence ID" value="CAA7262422.1"/>
    <property type="molecule type" value="Genomic_DNA"/>
</dbReference>
<keyword evidence="3" id="KW-1185">Reference proteome</keyword>
<name>A0A8S0WPS9_CYCAE</name>
<comment type="caution">
    <text evidence="2">The sequence shown here is derived from an EMBL/GenBank/DDBJ whole genome shotgun (WGS) entry which is preliminary data.</text>
</comment>
<dbReference type="AlphaFoldDB" id="A0A8S0WPS9"/>
<feature type="region of interest" description="Disordered" evidence="1">
    <location>
        <begin position="1"/>
        <end position="70"/>
    </location>
</feature>
<feature type="compositionally biased region" description="Pro residues" evidence="1">
    <location>
        <begin position="7"/>
        <end position="26"/>
    </location>
</feature>